<dbReference type="EMBL" id="CADIKB010000028">
    <property type="protein sequence ID" value="CAB3719897.1"/>
    <property type="molecule type" value="Genomic_DNA"/>
</dbReference>
<dbReference type="Proteomes" id="UP000494249">
    <property type="component" value="Unassembled WGS sequence"/>
</dbReference>
<dbReference type="AlphaFoldDB" id="A0A6J5BY00"/>
<evidence type="ECO:0000313" key="2">
    <source>
        <dbReference type="Proteomes" id="UP000494249"/>
    </source>
</evidence>
<evidence type="ECO:0000313" key="1">
    <source>
        <dbReference type="EMBL" id="CAB3719897.1"/>
    </source>
</evidence>
<reference evidence="1 2" key="1">
    <citation type="submission" date="2020-04" db="EMBL/GenBank/DDBJ databases">
        <authorList>
            <person name="De Canck E."/>
        </authorList>
    </citation>
    <scope>NUCLEOTIDE SEQUENCE [LARGE SCALE GENOMIC DNA]</scope>
    <source>
        <strain evidence="1 2">LMG 22037</strain>
    </source>
</reference>
<sequence length="118" mass="13276">MDRVSISQNQESERDKKLARYSDAINGIDCMCQTQLGQIDAIIMSTLRAMETPDFWRHPLAMRESLGLIQYLAGDLMNFVNATAEIEGCNFVDEVGRAREMRILQAARAIQETGANHV</sequence>
<dbReference type="RefSeq" id="WP_175145256.1">
    <property type="nucleotide sequence ID" value="NZ_CADFGL010000010.1"/>
</dbReference>
<accession>A0A6J5BY00</accession>
<organism evidence="1 2">
    <name type="scientific">Paraburkholderia phenoliruptrix</name>
    <dbReference type="NCBI Taxonomy" id="252970"/>
    <lineage>
        <taxon>Bacteria</taxon>
        <taxon>Pseudomonadati</taxon>
        <taxon>Pseudomonadota</taxon>
        <taxon>Betaproteobacteria</taxon>
        <taxon>Burkholderiales</taxon>
        <taxon>Burkholderiaceae</taxon>
        <taxon>Paraburkholderia</taxon>
    </lineage>
</organism>
<name>A0A6J5BY00_9BURK</name>
<gene>
    <name evidence="1" type="ORF">LMG22037_04672</name>
</gene>
<protein>
    <submittedName>
        <fullName evidence="1">Uncharacterized protein</fullName>
    </submittedName>
</protein>
<proteinExistence type="predicted"/>